<reference evidence="4" key="1">
    <citation type="journal article" date="2019" name="Int. J. Syst. Evol. Microbiol.">
        <title>The Global Catalogue of Microorganisms (GCM) 10K type strain sequencing project: providing services to taxonomists for standard genome sequencing and annotation.</title>
        <authorList>
            <consortium name="The Broad Institute Genomics Platform"/>
            <consortium name="The Broad Institute Genome Sequencing Center for Infectious Disease"/>
            <person name="Wu L."/>
            <person name="Ma J."/>
        </authorList>
    </citation>
    <scope>NUCLEOTIDE SEQUENCE [LARGE SCALE GENOMIC DNA]</scope>
    <source>
        <strain evidence="4">DFY28</strain>
    </source>
</reference>
<organism evidence="3 4">
    <name type="scientific">Phenylobacterium terrae</name>
    <dbReference type="NCBI Taxonomy" id="2665495"/>
    <lineage>
        <taxon>Bacteria</taxon>
        <taxon>Pseudomonadati</taxon>
        <taxon>Pseudomonadota</taxon>
        <taxon>Alphaproteobacteria</taxon>
        <taxon>Caulobacterales</taxon>
        <taxon>Caulobacteraceae</taxon>
        <taxon>Phenylobacterium</taxon>
    </lineage>
</organism>
<comment type="caution">
    <text evidence="3">The sequence shown here is derived from an EMBL/GenBank/DDBJ whole genome shotgun (WGS) entry which is preliminary data.</text>
</comment>
<feature type="compositionally biased region" description="Basic and acidic residues" evidence="1">
    <location>
        <begin position="176"/>
        <end position="211"/>
    </location>
</feature>
<keyword evidence="2" id="KW-0732">Signal</keyword>
<accession>A0ABW4N6B9</accession>
<proteinExistence type="predicted"/>
<feature type="signal peptide" evidence="2">
    <location>
        <begin position="1"/>
        <end position="23"/>
    </location>
</feature>
<evidence type="ECO:0000313" key="3">
    <source>
        <dbReference type="EMBL" id="MFD1784795.1"/>
    </source>
</evidence>
<evidence type="ECO:0000313" key="4">
    <source>
        <dbReference type="Proteomes" id="UP001597237"/>
    </source>
</evidence>
<dbReference type="EMBL" id="JBHUEY010000006">
    <property type="protein sequence ID" value="MFD1784795.1"/>
    <property type="molecule type" value="Genomic_DNA"/>
</dbReference>
<name>A0ABW4N6B9_9CAUL</name>
<sequence length="242" mass="26473">MPVKRWMWGAALALPLMAGEALAQAPADAEPGFSYCATYEGVNAASRAFITQVMPGRVTRTESNFHGDPNGPYTESRMEARLKASFDAAGIETHVTNPRCEGWPTRELAEKYRAEMAERWQEDGAPLFEFEYALTGGSVGNFTPYSGKRRQVTAAPPPSGPSNGPAIIVSGPTQAERAERRQEILRQEAEQKAERKRSEQRKAEEVRRQAEARAAFEAWKNAPSKSTPCGGPGQRGCGASRQ</sequence>
<evidence type="ECO:0000256" key="1">
    <source>
        <dbReference type="SAM" id="MobiDB-lite"/>
    </source>
</evidence>
<feature type="region of interest" description="Disordered" evidence="1">
    <location>
        <begin position="144"/>
        <end position="242"/>
    </location>
</feature>
<dbReference type="Proteomes" id="UP001597237">
    <property type="component" value="Unassembled WGS sequence"/>
</dbReference>
<feature type="chain" id="PRO_5047502253" evidence="2">
    <location>
        <begin position="24"/>
        <end position="242"/>
    </location>
</feature>
<protein>
    <submittedName>
        <fullName evidence="3">Uncharacterized protein</fullName>
    </submittedName>
</protein>
<gene>
    <name evidence="3" type="ORF">ACFSC0_15430</name>
</gene>
<keyword evidence="4" id="KW-1185">Reference proteome</keyword>
<dbReference type="RefSeq" id="WP_377284121.1">
    <property type="nucleotide sequence ID" value="NZ_JBHRSI010000011.1"/>
</dbReference>
<evidence type="ECO:0000256" key="2">
    <source>
        <dbReference type="SAM" id="SignalP"/>
    </source>
</evidence>